<dbReference type="OrthoDB" id="6192933at2"/>
<dbReference type="PANTHER" id="PTHR30614">
    <property type="entry name" value="MEMBRANE COMPONENT OF AMINO ACID ABC TRANSPORTER"/>
    <property type="match status" value="1"/>
</dbReference>
<dbReference type="PROSITE" id="PS50928">
    <property type="entry name" value="ABC_TM1"/>
    <property type="match status" value="1"/>
</dbReference>
<feature type="transmembrane region" description="Helical" evidence="9">
    <location>
        <begin position="391"/>
        <end position="410"/>
    </location>
</feature>
<keyword evidence="5 9" id="KW-0812">Transmembrane</keyword>
<dbReference type="InterPro" id="IPR000515">
    <property type="entry name" value="MetI-like"/>
</dbReference>
<evidence type="ECO:0000256" key="7">
    <source>
        <dbReference type="ARBA" id="ARBA00022989"/>
    </source>
</evidence>
<keyword evidence="3 9" id="KW-0813">Transport</keyword>
<keyword evidence="6" id="KW-0029">Amino-acid transport</keyword>
<dbReference type="Gene3D" id="1.10.3720.10">
    <property type="entry name" value="MetI-like"/>
    <property type="match status" value="1"/>
</dbReference>
<comment type="caution">
    <text evidence="12">The sequence shown here is derived from an EMBL/GenBank/DDBJ whole genome shotgun (WGS) entry which is preliminary data.</text>
</comment>
<protein>
    <submittedName>
        <fullName evidence="12">Polar amino acid transport system substrate-binding protein</fullName>
    </submittedName>
</protein>
<dbReference type="GO" id="GO:0006865">
    <property type="term" value="P:amino acid transport"/>
    <property type="evidence" value="ECO:0007669"/>
    <property type="project" value="UniProtKB-KW"/>
</dbReference>
<dbReference type="InterPro" id="IPR001638">
    <property type="entry name" value="Solute-binding_3/MltF_N"/>
</dbReference>
<evidence type="ECO:0000256" key="2">
    <source>
        <dbReference type="ARBA" id="ARBA00010072"/>
    </source>
</evidence>
<dbReference type="Proteomes" id="UP000277424">
    <property type="component" value="Unassembled WGS sequence"/>
</dbReference>
<evidence type="ECO:0000259" key="11">
    <source>
        <dbReference type="PROSITE" id="PS50928"/>
    </source>
</evidence>
<dbReference type="InterPro" id="IPR035906">
    <property type="entry name" value="MetI-like_sf"/>
</dbReference>
<gene>
    <name evidence="12" type="ORF">BCL74_1305</name>
</gene>
<evidence type="ECO:0000256" key="4">
    <source>
        <dbReference type="ARBA" id="ARBA00022475"/>
    </source>
</evidence>
<feature type="chain" id="PRO_5019421285" evidence="10">
    <location>
        <begin position="29"/>
        <end position="554"/>
    </location>
</feature>
<sequence length="554" mass="60818">MSDAVRDLLRTLVLSLLLLLTIGGPAMAADDLAALRAKGQVTIAVKADYPPWGFRDPQGRLIGMEIDLAQDIARRIGVPAQIVAVQSANRLEVLRQNQADIVIATMGDNASRRRIIGMVEPHYYASGINLLAREELRIARWEDLRGMPVCAKQGAYFNKSVARRYDLDLRIFKETRNAKLALRDHRCVGFLFDDSAIAADLLQPEWQGYTMPLPTLDEIGWAIGIRQQALGGDLDRLLSDAVAEWHREGLLLALEAKWGIKQTGFLVEMNQLWRARDANGDYICRRGADGSFPMACRPTRVEAQQAAPRQPGALEPWLKSAGLNLTILYDPYDRAQFLRGLANTILLALGCIVLSVAIGITGAWLLGVGFPPVRWLATAYVEFFRYTPPLVQLYFFFFGIGAMLPLVTAANGVETPLMGGFAWAVIALGIYAGASNTVIFRAGIDAVPADIRDSAVALGYSPLQAYVRIILPLALRNCLAALNANLVNIVKATGLASAIAVPELLYVTNQIWPEEGNTVEMMNVLLVIFFLLVSVLVYGMHRLEKRLRIPGQGG</sequence>
<feature type="transmembrane region" description="Helical" evidence="9">
    <location>
        <begin position="345"/>
        <end position="370"/>
    </location>
</feature>
<evidence type="ECO:0000256" key="5">
    <source>
        <dbReference type="ARBA" id="ARBA00022692"/>
    </source>
</evidence>
<name>A0A420WRP4_9PROT</name>
<reference evidence="12 13" key="1">
    <citation type="submission" date="2018-10" db="EMBL/GenBank/DDBJ databases">
        <title>Comparative analysis of microorganisms from saline springs in Andes Mountain Range, Colombia.</title>
        <authorList>
            <person name="Rubin E."/>
        </authorList>
    </citation>
    <scope>NUCLEOTIDE SEQUENCE [LARGE SCALE GENOMIC DNA]</scope>
    <source>
        <strain evidence="12 13">USBA 36</strain>
    </source>
</reference>
<keyword evidence="7 9" id="KW-1133">Transmembrane helix</keyword>
<evidence type="ECO:0000256" key="3">
    <source>
        <dbReference type="ARBA" id="ARBA00022448"/>
    </source>
</evidence>
<evidence type="ECO:0000256" key="1">
    <source>
        <dbReference type="ARBA" id="ARBA00004429"/>
    </source>
</evidence>
<dbReference type="SUPFAM" id="SSF161098">
    <property type="entry name" value="MetI-like"/>
    <property type="match status" value="1"/>
</dbReference>
<feature type="transmembrane region" description="Helical" evidence="9">
    <location>
        <begin position="478"/>
        <end position="501"/>
    </location>
</feature>
<dbReference type="SMART" id="SM00062">
    <property type="entry name" value="PBPb"/>
    <property type="match status" value="1"/>
</dbReference>
<dbReference type="InterPro" id="IPR043429">
    <property type="entry name" value="ArtM/GltK/GlnP/TcyL/YhdX-like"/>
</dbReference>
<comment type="subcellular location">
    <subcellularLocation>
        <location evidence="1">Cell inner membrane</location>
        <topology evidence="1">Multi-pass membrane protein</topology>
    </subcellularLocation>
    <subcellularLocation>
        <location evidence="9">Cell membrane</location>
        <topology evidence="9">Multi-pass membrane protein</topology>
    </subcellularLocation>
</comment>
<dbReference type="GO" id="GO:0022857">
    <property type="term" value="F:transmembrane transporter activity"/>
    <property type="evidence" value="ECO:0007669"/>
    <property type="project" value="InterPro"/>
</dbReference>
<feature type="signal peptide" evidence="10">
    <location>
        <begin position="1"/>
        <end position="28"/>
    </location>
</feature>
<evidence type="ECO:0000313" key="12">
    <source>
        <dbReference type="EMBL" id="RKQ73516.1"/>
    </source>
</evidence>
<proteinExistence type="inferred from homology"/>
<keyword evidence="10" id="KW-0732">Signal</keyword>
<accession>A0A420WRP4</accession>
<evidence type="ECO:0000256" key="10">
    <source>
        <dbReference type="SAM" id="SignalP"/>
    </source>
</evidence>
<dbReference type="CDD" id="cd06261">
    <property type="entry name" value="TM_PBP2"/>
    <property type="match status" value="1"/>
</dbReference>
<keyword evidence="4" id="KW-1003">Cell membrane</keyword>
<dbReference type="NCBIfam" id="TIGR01726">
    <property type="entry name" value="HEQRo_perm_3TM"/>
    <property type="match status" value="1"/>
</dbReference>
<feature type="transmembrane region" description="Helical" evidence="9">
    <location>
        <begin position="416"/>
        <end position="434"/>
    </location>
</feature>
<evidence type="ECO:0000256" key="9">
    <source>
        <dbReference type="RuleBase" id="RU363032"/>
    </source>
</evidence>
<feature type="transmembrane region" description="Helical" evidence="9">
    <location>
        <begin position="521"/>
        <end position="540"/>
    </location>
</feature>
<dbReference type="Pfam" id="PF00497">
    <property type="entry name" value="SBP_bac_3"/>
    <property type="match status" value="1"/>
</dbReference>
<dbReference type="Pfam" id="PF00528">
    <property type="entry name" value="BPD_transp_1"/>
    <property type="match status" value="1"/>
</dbReference>
<feature type="domain" description="ABC transmembrane type-1" evidence="11">
    <location>
        <begin position="341"/>
        <end position="537"/>
    </location>
</feature>
<evidence type="ECO:0000256" key="6">
    <source>
        <dbReference type="ARBA" id="ARBA00022970"/>
    </source>
</evidence>
<dbReference type="SUPFAM" id="SSF53850">
    <property type="entry name" value="Periplasmic binding protein-like II"/>
    <property type="match status" value="1"/>
</dbReference>
<dbReference type="Gene3D" id="3.40.190.10">
    <property type="entry name" value="Periplasmic binding protein-like II"/>
    <property type="match status" value="2"/>
</dbReference>
<organism evidence="12 13">
    <name type="scientific">Oceanibaculum indicum</name>
    <dbReference type="NCBI Taxonomy" id="526216"/>
    <lineage>
        <taxon>Bacteria</taxon>
        <taxon>Pseudomonadati</taxon>
        <taxon>Pseudomonadota</taxon>
        <taxon>Alphaproteobacteria</taxon>
        <taxon>Rhodospirillales</taxon>
        <taxon>Oceanibaculaceae</taxon>
        <taxon>Oceanibaculum</taxon>
    </lineage>
</organism>
<dbReference type="EMBL" id="RBIG01000001">
    <property type="protein sequence ID" value="RKQ73516.1"/>
    <property type="molecule type" value="Genomic_DNA"/>
</dbReference>
<keyword evidence="8 9" id="KW-0472">Membrane</keyword>
<evidence type="ECO:0000256" key="8">
    <source>
        <dbReference type="ARBA" id="ARBA00023136"/>
    </source>
</evidence>
<evidence type="ECO:0000313" key="13">
    <source>
        <dbReference type="Proteomes" id="UP000277424"/>
    </source>
</evidence>
<dbReference type="RefSeq" id="WP_121218452.1">
    <property type="nucleotide sequence ID" value="NZ_RBIG01000001.1"/>
</dbReference>
<comment type="similarity">
    <text evidence="2">Belongs to the binding-protein-dependent transport system permease family. HisMQ subfamily.</text>
</comment>
<dbReference type="InterPro" id="IPR010065">
    <property type="entry name" value="AA_ABC_transptr_permease_3TM"/>
</dbReference>
<dbReference type="PANTHER" id="PTHR30614:SF0">
    <property type="entry name" value="L-CYSTINE TRANSPORT SYSTEM PERMEASE PROTEIN TCYL"/>
    <property type="match status" value="1"/>
</dbReference>
<dbReference type="GO" id="GO:0043190">
    <property type="term" value="C:ATP-binding cassette (ABC) transporter complex"/>
    <property type="evidence" value="ECO:0007669"/>
    <property type="project" value="InterPro"/>
</dbReference>
<dbReference type="AlphaFoldDB" id="A0A420WRP4"/>